<sequence>MGTGSLDISGMGAGGRGLGGAGTVGVGAGARGLDDIGGLDSGGMGAGSLGLGDMGAGLRGCAGMDAGSLGLGGMCAGSLGFGGIVGSGAGTLGFGSMGASGRGAGGPGLGNDHFTANPLMSILHAGENMALAAEDLPFLLQITSALDIRAASRDPFVLKRKAAERVGDLKRQAVAFRMQSGLTDNPSDKAYLLELSHRCLSSALATEESYVDITSAATVLPFPNAAKIMMHGSSGARSLLMGLADMSADDCALLLGRQAGLGAGRQQA</sequence>
<organism evidence="1 2">
    <name type="scientific">Gonium pectorale</name>
    <name type="common">Green alga</name>
    <dbReference type="NCBI Taxonomy" id="33097"/>
    <lineage>
        <taxon>Eukaryota</taxon>
        <taxon>Viridiplantae</taxon>
        <taxon>Chlorophyta</taxon>
        <taxon>core chlorophytes</taxon>
        <taxon>Chlorophyceae</taxon>
        <taxon>CS clade</taxon>
        <taxon>Chlamydomonadales</taxon>
        <taxon>Volvocaceae</taxon>
        <taxon>Gonium</taxon>
    </lineage>
</organism>
<accession>A0A150GF71</accession>
<protein>
    <submittedName>
        <fullName evidence="1">Uncharacterized protein</fullName>
    </submittedName>
</protein>
<dbReference type="EMBL" id="LSYV01000028">
    <property type="protein sequence ID" value="KXZ48468.1"/>
    <property type="molecule type" value="Genomic_DNA"/>
</dbReference>
<dbReference type="STRING" id="33097.A0A150GF71"/>
<evidence type="ECO:0000313" key="1">
    <source>
        <dbReference type="EMBL" id="KXZ48468.1"/>
    </source>
</evidence>
<comment type="caution">
    <text evidence="1">The sequence shown here is derived from an EMBL/GenBank/DDBJ whole genome shotgun (WGS) entry which is preliminary data.</text>
</comment>
<gene>
    <name evidence="1" type="ORF">GPECTOR_27g638</name>
</gene>
<keyword evidence="2" id="KW-1185">Reference proteome</keyword>
<evidence type="ECO:0000313" key="2">
    <source>
        <dbReference type="Proteomes" id="UP000075714"/>
    </source>
</evidence>
<dbReference type="AlphaFoldDB" id="A0A150GF71"/>
<name>A0A150GF71_GONPE</name>
<dbReference type="Proteomes" id="UP000075714">
    <property type="component" value="Unassembled WGS sequence"/>
</dbReference>
<reference evidence="2" key="1">
    <citation type="journal article" date="2016" name="Nat. Commun.">
        <title>The Gonium pectorale genome demonstrates co-option of cell cycle regulation during the evolution of multicellularity.</title>
        <authorList>
            <person name="Hanschen E.R."/>
            <person name="Marriage T.N."/>
            <person name="Ferris P.J."/>
            <person name="Hamaji T."/>
            <person name="Toyoda A."/>
            <person name="Fujiyama A."/>
            <person name="Neme R."/>
            <person name="Noguchi H."/>
            <person name="Minakuchi Y."/>
            <person name="Suzuki M."/>
            <person name="Kawai-Toyooka H."/>
            <person name="Smith D.R."/>
            <person name="Sparks H."/>
            <person name="Anderson J."/>
            <person name="Bakaric R."/>
            <person name="Luria V."/>
            <person name="Karger A."/>
            <person name="Kirschner M.W."/>
            <person name="Durand P.M."/>
            <person name="Michod R.E."/>
            <person name="Nozaki H."/>
            <person name="Olson B.J."/>
        </authorList>
    </citation>
    <scope>NUCLEOTIDE SEQUENCE [LARGE SCALE GENOMIC DNA]</scope>
    <source>
        <strain evidence="2">NIES-2863</strain>
    </source>
</reference>
<proteinExistence type="predicted"/>